<dbReference type="AlphaFoldDB" id="A0A841AEW3"/>
<dbReference type="Gene3D" id="1.10.3720.10">
    <property type="entry name" value="MetI-like"/>
    <property type="match status" value="1"/>
</dbReference>
<dbReference type="Pfam" id="PF00528">
    <property type="entry name" value="BPD_transp_1"/>
    <property type="match status" value="1"/>
</dbReference>
<sequence length="269" mass="28025">MNVRKRAIPSWVTGIGGLVVLVGVWWILALTVFGPRGSGNYAPIPTPPQVIEALFTDGFAYYWRSFSVTITEAGIGYLWGNGIALVLSAIVLVLPWLEGVLNQIAVITYCIPIVAIGPLVLIVLGGAPAPGEPSATAVFLAAFSVFFTTVVGTLLGLKAADKSSLDVVTVYGGSKFTQLRKVRVIAALPGILNSLQIAVPAAFLGAVLGEYFGKIDVGVGPILVGAAVTLNSPRVWVIFLLCALVAIIGYALLGLVARLIAPWSTGKAA</sequence>
<dbReference type="InterPro" id="IPR035906">
    <property type="entry name" value="MetI-like_sf"/>
</dbReference>
<keyword evidence="10" id="KW-1185">Reference proteome</keyword>
<feature type="transmembrane region" description="Helical" evidence="7">
    <location>
        <begin position="77"/>
        <end position="97"/>
    </location>
</feature>
<protein>
    <submittedName>
        <fullName evidence="9">ABC-type nitrate/sulfonate/bicarbonate transport system permease component</fullName>
    </submittedName>
</protein>
<feature type="transmembrane region" description="Helical" evidence="7">
    <location>
        <begin position="184"/>
        <end position="208"/>
    </location>
</feature>
<dbReference type="PANTHER" id="PTHR30151:SF20">
    <property type="entry name" value="ABC TRANSPORTER PERMEASE PROTEIN HI_0355-RELATED"/>
    <property type="match status" value="1"/>
</dbReference>
<evidence type="ECO:0000259" key="8">
    <source>
        <dbReference type="PROSITE" id="PS50928"/>
    </source>
</evidence>
<keyword evidence="3" id="KW-1003">Cell membrane</keyword>
<keyword evidence="5 7" id="KW-1133">Transmembrane helix</keyword>
<evidence type="ECO:0000256" key="5">
    <source>
        <dbReference type="ARBA" id="ARBA00022989"/>
    </source>
</evidence>
<comment type="similarity">
    <text evidence="7">Belongs to the binding-protein-dependent transport system permease family.</text>
</comment>
<dbReference type="PROSITE" id="PS50928">
    <property type="entry name" value="ABC_TM1"/>
    <property type="match status" value="1"/>
</dbReference>
<feature type="transmembrane region" description="Helical" evidence="7">
    <location>
        <begin position="137"/>
        <end position="157"/>
    </location>
</feature>
<keyword evidence="2 7" id="KW-0813">Transport</keyword>
<dbReference type="SUPFAM" id="SSF161098">
    <property type="entry name" value="MetI-like"/>
    <property type="match status" value="1"/>
</dbReference>
<keyword evidence="6 7" id="KW-0472">Membrane</keyword>
<evidence type="ECO:0000313" key="9">
    <source>
        <dbReference type="EMBL" id="MBB5842290.1"/>
    </source>
</evidence>
<feature type="transmembrane region" description="Helical" evidence="7">
    <location>
        <begin position="235"/>
        <end position="261"/>
    </location>
</feature>
<dbReference type="Proteomes" id="UP000536685">
    <property type="component" value="Unassembled WGS sequence"/>
</dbReference>
<comment type="subcellular location">
    <subcellularLocation>
        <location evidence="1 7">Cell membrane</location>
        <topology evidence="1 7">Multi-pass membrane protein</topology>
    </subcellularLocation>
</comment>
<dbReference type="RefSeq" id="WP_184233540.1">
    <property type="nucleotide sequence ID" value="NZ_JACHMJ010000001.1"/>
</dbReference>
<dbReference type="InterPro" id="IPR000515">
    <property type="entry name" value="MetI-like"/>
</dbReference>
<dbReference type="GO" id="GO:0005886">
    <property type="term" value="C:plasma membrane"/>
    <property type="evidence" value="ECO:0007669"/>
    <property type="project" value="UniProtKB-SubCell"/>
</dbReference>
<name>A0A841AEW3_9MICO</name>
<evidence type="ECO:0000256" key="4">
    <source>
        <dbReference type="ARBA" id="ARBA00022692"/>
    </source>
</evidence>
<dbReference type="GO" id="GO:0055085">
    <property type="term" value="P:transmembrane transport"/>
    <property type="evidence" value="ECO:0007669"/>
    <property type="project" value="InterPro"/>
</dbReference>
<keyword evidence="4 7" id="KW-0812">Transmembrane</keyword>
<dbReference type="EMBL" id="JACHMJ010000001">
    <property type="protein sequence ID" value="MBB5842290.1"/>
    <property type="molecule type" value="Genomic_DNA"/>
</dbReference>
<accession>A0A841AEW3</accession>
<reference evidence="9 10" key="1">
    <citation type="submission" date="2020-08" db="EMBL/GenBank/DDBJ databases">
        <title>Sequencing the genomes of 1000 actinobacteria strains.</title>
        <authorList>
            <person name="Klenk H.-P."/>
        </authorList>
    </citation>
    <scope>NUCLEOTIDE SEQUENCE [LARGE SCALE GENOMIC DNA]</scope>
    <source>
        <strain evidence="9 10">DSM 105784</strain>
    </source>
</reference>
<gene>
    <name evidence="9" type="ORF">HD599_000613</name>
</gene>
<organism evidence="9 10">
    <name type="scientific">Conyzicola lurida</name>
    <dbReference type="NCBI Taxonomy" id="1172621"/>
    <lineage>
        <taxon>Bacteria</taxon>
        <taxon>Bacillati</taxon>
        <taxon>Actinomycetota</taxon>
        <taxon>Actinomycetes</taxon>
        <taxon>Micrococcales</taxon>
        <taxon>Microbacteriaceae</taxon>
        <taxon>Conyzicola</taxon>
    </lineage>
</organism>
<evidence type="ECO:0000256" key="1">
    <source>
        <dbReference type="ARBA" id="ARBA00004651"/>
    </source>
</evidence>
<evidence type="ECO:0000256" key="7">
    <source>
        <dbReference type="RuleBase" id="RU363032"/>
    </source>
</evidence>
<evidence type="ECO:0000256" key="2">
    <source>
        <dbReference type="ARBA" id="ARBA00022448"/>
    </source>
</evidence>
<dbReference type="PANTHER" id="PTHR30151">
    <property type="entry name" value="ALKANE SULFONATE ABC TRANSPORTER-RELATED, MEMBRANE SUBUNIT"/>
    <property type="match status" value="1"/>
</dbReference>
<feature type="transmembrane region" description="Helical" evidence="7">
    <location>
        <begin position="12"/>
        <end position="33"/>
    </location>
</feature>
<evidence type="ECO:0000256" key="3">
    <source>
        <dbReference type="ARBA" id="ARBA00022475"/>
    </source>
</evidence>
<feature type="transmembrane region" description="Helical" evidence="7">
    <location>
        <begin position="104"/>
        <end position="125"/>
    </location>
</feature>
<comment type="caution">
    <text evidence="9">The sequence shown here is derived from an EMBL/GenBank/DDBJ whole genome shotgun (WGS) entry which is preliminary data.</text>
</comment>
<evidence type="ECO:0000313" key="10">
    <source>
        <dbReference type="Proteomes" id="UP000536685"/>
    </source>
</evidence>
<feature type="domain" description="ABC transmembrane type-1" evidence="8">
    <location>
        <begin position="62"/>
        <end position="257"/>
    </location>
</feature>
<proteinExistence type="inferred from homology"/>
<evidence type="ECO:0000256" key="6">
    <source>
        <dbReference type="ARBA" id="ARBA00023136"/>
    </source>
</evidence>